<feature type="chain" id="PRO_5009915409" description="DUF3078 domain-containing protein" evidence="1">
    <location>
        <begin position="23"/>
        <end position="332"/>
    </location>
</feature>
<dbReference type="Pfam" id="PF11276">
    <property type="entry name" value="DUF3078"/>
    <property type="match status" value="1"/>
</dbReference>
<keyword evidence="1" id="KW-0732">Signal</keyword>
<dbReference type="OrthoDB" id="1495718at2"/>
<keyword evidence="5" id="KW-1185">Reference proteome</keyword>
<dbReference type="RefSeq" id="WP_072983959.1">
    <property type="nucleotide sequence ID" value="NZ_FQXT01000005.1"/>
</dbReference>
<evidence type="ECO:0000313" key="5">
    <source>
        <dbReference type="Proteomes" id="UP000290037"/>
    </source>
</evidence>
<protein>
    <recommendedName>
        <fullName evidence="6">DUF3078 domain-containing protein</fullName>
    </recommendedName>
</protein>
<name>A0A1M5Z7S3_9FLAO</name>
<dbReference type="Proteomes" id="UP000290037">
    <property type="component" value="Unassembled WGS sequence"/>
</dbReference>
<feature type="signal peptide" evidence="1">
    <location>
        <begin position="1"/>
        <end position="22"/>
    </location>
</feature>
<sequence>MKRLVYFTLCCVILLTGKAVHAQHVAFPLPIKKNLVKRLTEQLAPKPETNWQELNRVGIDLSEVAFVNWNAGGSNSISGLAEVVLERNYSDKKRKWRNKLITRYGVNSQEGQELRKTDDNLELTSDFGYRRDTLSNWYYSAKFRFASQFTNGYKYPDTSTPISQFMAPGYIFLGVGGEYGQRLDNLSIYASPLTYKSTFVLDQDLANNGAFGVEPAVRDADGNIIREGSNVNSELGILIQSSLNAQVMENINLTNLVNLYTDYLKSFGNVDIDWELNLNFKVNSFVLAKVGSHLKYDNDVKITETNVDGEEVVMGARTQWKQQLGIGVVVDF</sequence>
<accession>A0A1M5Z7S3</accession>
<evidence type="ECO:0000313" key="3">
    <source>
        <dbReference type="EMBL" id="SHI20234.1"/>
    </source>
</evidence>
<organism evidence="3 4">
    <name type="scientific">Leeuwenhoekiella palythoae</name>
    <dbReference type="NCBI Taxonomy" id="573501"/>
    <lineage>
        <taxon>Bacteria</taxon>
        <taxon>Pseudomonadati</taxon>
        <taxon>Bacteroidota</taxon>
        <taxon>Flavobacteriia</taxon>
        <taxon>Flavobacteriales</taxon>
        <taxon>Flavobacteriaceae</taxon>
        <taxon>Leeuwenhoekiella</taxon>
    </lineage>
</organism>
<reference evidence="3" key="1">
    <citation type="submission" date="2016-11" db="EMBL/GenBank/DDBJ databases">
        <authorList>
            <person name="Jaros S."/>
            <person name="Januszkiewicz K."/>
            <person name="Wedrychowicz H."/>
        </authorList>
    </citation>
    <scope>NUCLEOTIDE SEQUENCE [LARGE SCALE GENOMIC DNA]</scope>
    <source>
        <strain evidence="3">DSM 19859</strain>
    </source>
</reference>
<evidence type="ECO:0008006" key="6">
    <source>
        <dbReference type="Google" id="ProtNLM"/>
    </source>
</evidence>
<dbReference type="STRING" id="573501.SAMN04487999_2729"/>
<proteinExistence type="predicted"/>
<dbReference type="InterPro" id="IPR021428">
    <property type="entry name" value="DUF3078"/>
</dbReference>
<reference evidence="4" key="2">
    <citation type="submission" date="2016-11" db="EMBL/GenBank/DDBJ databases">
        <authorList>
            <person name="Varghese N."/>
            <person name="Submissions S."/>
        </authorList>
    </citation>
    <scope>NUCLEOTIDE SEQUENCE [LARGE SCALE GENOMIC DNA]</scope>
    <source>
        <strain evidence="4">DSM 19859</strain>
    </source>
</reference>
<evidence type="ECO:0000256" key="1">
    <source>
        <dbReference type="SAM" id="SignalP"/>
    </source>
</evidence>
<evidence type="ECO:0000313" key="2">
    <source>
        <dbReference type="EMBL" id="RXG28206.1"/>
    </source>
</evidence>
<evidence type="ECO:0000313" key="4">
    <source>
        <dbReference type="Proteomes" id="UP000184240"/>
    </source>
</evidence>
<dbReference type="AlphaFoldDB" id="A0A1M5Z7S3"/>
<dbReference type="Proteomes" id="UP000184240">
    <property type="component" value="Unassembled WGS sequence"/>
</dbReference>
<dbReference type="EMBL" id="FQXT01000005">
    <property type="protein sequence ID" value="SHI20234.1"/>
    <property type="molecule type" value="Genomic_DNA"/>
</dbReference>
<gene>
    <name evidence="2" type="ORF">DSM01_2716</name>
    <name evidence="3" type="ORF">SAMN04487999_2729</name>
</gene>
<reference evidence="2 5" key="3">
    <citation type="submission" date="2018-07" db="EMBL/GenBank/DDBJ databases">
        <title>Leeuwenhoekiella genomics.</title>
        <authorList>
            <person name="Tahon G."/>
            <person name="Willems A."/>
        </authorList>
    </citation>
    <scope>NUCLEOTIDE SEQUENCE [LARGE SCALE GENOMIC DNA]</scope>
    <source>
        <strain evidence="2 5">LMG 24856</strain>
    </source>
</reference>
<dbReference type="EMBL" id="QOVN01000005">
    <property type="protein sequence ID" value="RXG28206.1"/>
    <property type="molecule type" value="Genomic_DNA"/>
</dbReference>